<name>A0A4S4G0R2_9MICO</name>
<dbReference type="Proteomes" id="UP000307380">
    <property type="component" value="Unassembled WGS sequence"/>
</dbReference>
<dbReference type="GO" id="GO:0016740">
    <property type="term" value="F:transferase activity"/>
    <property type="evidence" value="ECO:0007669"/>
    <property type="project" value="UniProtKB-KW"/>
</dbReference>
<accession>A0A4S4G0R2</accession>
<sequence>MRFHPVTGPVPKDYRDPSEGRDVSVRRVNEEVELEKGVVTKYRRHVNGGGFVSPKARVDQSAEVASTAYVEQGALISREAFVGAGSWVDRDAMIGSHAFIGANVHVGAGAIIGDRVRIGSHCRIGSNARIVAGQHLERDIVVPDGGFVGPDGPHDTRYVKAA</sequence>
<organism evidence="7 8">
    <name type="scientific">Orlajensenia flava</name>
    <dbReference type="NCBI Taxonomy" id="2565934"/>
    <lineage>
        <taxon>Bacteria</taxon>
        <taxon>Bacillati</taxon>
        <taxon>Actinomycetota</taxon>
        <taxon>Actinomycetes</taxon>
        <taxon>Micrococcales</taxon>
        <taxon>Microbacteriaceae</taxon>
        <taxon>Orlajensenia</taxon>
    </lineage>
</organism>
<keyword evidence="5" id="KW-0457">Lysine biosynthesis</keyword>
<dbReference type="OrthoDB" id="4833164at2"/>
<evidence type="ECO:0000256" key="3">
    <source>
        <dbReference type="ARBA" id="ARBA00022737"/>
    </source>
</evidence>
<evidence type="ECO:0000256" key="2">
    <source>
        <dbReference type="ARBA" id="ARBA00022679"/>
    </source>
</evidence>
<dbReference type="InterPro" id="IPR018357">
    <property type="entry name" value="Hexapep_transf_CS"/>
</dbReference>
<keyword evidence="8" id="KW-1185">Reference proteome</keyword>
<dbReference type="InterPro" id="IPR050179">
    <property type="entry name" value="Trans_hexapeptide_repeat"/>
</dbReference>
<evidence type="ECO:0000256" key="1">
    <source>
        <dbReference type="ARBA" id="ARBA00022605"/>
    </source>
</evidence>
<evidence type="ECO:0000256" key="6">
    <source>
        <dbReference type="SAM" id="MobiDB-lite"/>
    </source>
</evidence>
<keyword evidence="4" id="KW-0220">Diaminopimelate biosynthesis</keyword>
<dbReference type="PANTHER" id="PTHR43300">
    <property type="entry name" value="ACETYLTRANSFERASE"/>
    <property type="match status" value="1"/>
</dbReference>
<dbReference type="PROSITE" id="PS00101">
    <property type="entry name" value="HEXAPEP_TRANSFERASES"/>
    <property type="match status" value="1"/>
</dbReference>
<feature type="compositionally biased region" description="Basic and acidic residues" evidence="6">
    <location>
        <begin position="12"/>
        <end position="22"/>
    </location>
</feature>
<dbReference type="Gene3D" id="2.160.10.10">
    <property type="entry name" value="Hexapeptide repeat proteins"/>
    <property type="match status" value="1"/>
</dbReference>
<dbReference type="InterPro" id="IPR011004">
    <property type="entry name" value="Trimer_LpxA-like_sf"/>
</dbReference>
<dbReference type="EMBL" id="SSSN01000002">
    <property type="protein sequence ID" value="THG36082.1"/>
    <property type="molecule type" value="Genomic_DNA"/>
</dbReference>
<evidence type="ECO:0008006" key="9">
    <source>
        <dbReference type="Google" id="ProtNLM"/>
    </source>
</evidence>
<dbReference type="PANTHER" id="PTHR43300:SF10">
    <property type="entry name" value="2,3,4,5-TETRAHYDROPYRIDINE-2,6-DICARBOXYLATE N-ACETYLTRANSFERASE"/>
    <property type="match status" value="1"/>
</dbReference>
<dbReference type="GO" id="GO:0009085">
    <property type="term" value="P:lysine biosynthetic process"/>
    <property type="evidence" value="ECO:0007669"/>
    <property type="project" value="UniProtKB-KW"/>
</dbReference>
<dbReference type="SUPFAM" id="SSF51161">
    <property type="entry name" value="Trimeric LpxA-like enzymes"/>
    <property type="match status" value="1"/>
</dbReference>
<evidence type="ECO:0000256" key="4">
    <source>
        <dbReference type="ARBA" id="ARBA00022915"/>
    </source>
</evidence>
<proteinExistence type="predicted"/>
<reference evidence="7 8" key="1">
    <citation type="submission" date="2019-04" db="EMBL/GenBank/DDBJ databases">
        <authorList>
            <person name="Jiang L."/>
        </authorList>
    </citation>
    <scope>NUCLEOTIDE SEQUENCE [LARGE SCALE GENOMIC DNA]</scope>
    <source>
        <strain evidence="7 8">YIM 131861</strain>
    </source>
</reference>
<dbReference type="Pfam" id="PF00132">
    <property type="entry name" value="Hexapep"/>
    <property type="match status" value="1"/>
</dbReference>
<dbReference type="InterPro" id="IPR001451">
    <property type="entry name" value="Hexapep"/>
</dbReference>
<evidence type="ECO:0000313" key="8">
    <source>
        <dbReference type="Proteomes" id="UP000307380"/>
    </source>
</evidence>
<dbReference type="GO" id="GO:0019877">
    <property type="term" value="P:diaminopimelate biosynthetic process"/>
    <property type="evidence" value="ECO:0007669"/>
    <property type="project" value="UniProtKB-KW"/>
</dbReference>
<keyword evidence="2" id="KW-0808">Transferase</keyword>
<feature type="region of interest" description="Disordered" evidence="6">
    <location>
        <begin position="1"/>
        <end position="22"/>
    </location>
</feature>
<dbReference type="AlphaFoldDB" id="A0A4S4G0R2"/>
<protein>
    <recommendedName>
        <fullName evidence="9">Transferase</fullName>
    </recommendedName>
</protein>
<evidence type="ECO:0000313" key="7">
    <source>
        <dbReference type="EMBL" id="THG36082.1"/>
    </source>
</evidence>
<keyword evidence="1" id="KW-0028">Amino-acid biosynthesis</keyword>
<comment type="caution">
    <text evidence="7">The sequence shown here is derived from an EMBL/GenBank/DDBJ whole genome shotgun (WGS) entry which is preliminary data.</text>
</comment>
<evidence type="ECO:0000256" key="5">
    <source>
        <dbReference type="ARBA" id="ARBA00023154"/>
    </source>
</evidence>
<gene>
    <name evidence="7" type="ORF">E6C70_00615</name>
</gene>
<keyword evidence="3" id="KW-0677">Repeat</keyword>